<feature type="domain" description="Protein kinase" evidence="1">
    <location>
        <begin position="1"/>
        <end position="91"/>
    </location>
</feature>
<dbReference type="PANTHER" id="PTHR44329:SF214">
    <property type="entry name" value="PROTEIN KINASE DOMAIN-CONTAINING PROTEIN"/>
    <property type="match status" value="1"/>
</dbReference>
<dbReference type="OrthoDB" id="535720at2759"/>
<evidence type="ECO:0000259" key="1">
    <source>
        <dbReference type="PROSITE" id="PS50011"/>
    </source>
</evidence>
<evidence type="ECO:0000313" key="3">
    <source>
        <dbReference type="Proteomes" id="UP000054498"/>
    </source>
</evidence>
<dbReference type="PANTHER" id="PTHR44329">
    <property type="entry name" value="SERINE/THREONINE-PROTEIN KINASE TNNI3K-RELATED"/>
    <property type="match status" value="1"/>
</dbReference>
<dbReference type="GO" id="GO:0005524">
    <property type="term" value="F:ATP binding"/>
    <property type="evidence" value="ECO:0007669"/>
    <property type="project" value="InterPro"/>
</dbReference>
<dbReference type="InterPro" id="IPR011009">
    <property type="entry name" value="Kinase-like_dom_sf"/>
</dbReference>
<keyword evidence="2" id="KW-0808">Transferase</keyword>
<evidence type="ECO:0000313" key="2">
    <source>
        <dbReference type="EMBL" id="KIY94808.1"/>
    </source>
</evidence>
<dbReference type="STRING" id="145388.A0A0D2KG07"/>
<protein>
    <submittedName>
        <fullName evidence="2">Mitogen-activated protein kinase kinase kinase 9</fullName>
        <ecNumber evidence="2">2.7.10.2</ecNumber>
    </submittedName>
</protein>
<reference evidence="2 3" key="1">
    <citation type="journal article" date="2013" name="BMC Genomics">
        <title>Reconstruction of the lipid metabolism for the microalga Monoraphidium neglectum from its genome sequence reveals characteristics suitable for biofuel production.</title>
        <authorList>
            <person name="Bogen C."/>
            <person name="Al-Dilaimi A."/>
            <person name="Albersmeier A."/>
            <person name="Wichmann J."/>
            <person name="Grundmann M."/>
            <person name="Rupp O."/>
            <person name="Lauersen K.J."/>
            <person name="Blifernez-Klassen O."/>
            <person name="Kalinowski J."/>
            <person name="Goesmann A."/>
            <person name="Mussgnug J.H."/>
            <person name="Kruse O."/>
        </authorList>
    </citation>
    <scope>NUCLEOTIDE SEQUENCE [LARGE SCALE GENOMIC DNA]</scope>
    <source>
        <strain evidence="2 3">SAG 48.87</strain>
    </source>
</reference>
<dbReference type="SUPFAM" id="SSF56112">
    <property type="entry name" value="Protein kinase-like (PK-like)"/>
    <property type="match status" value="1"/>
</dbReference>
<dbReference type="RefSeq" id="XP_013893828.1">
    <property type="nucleotide sequence ID" value="XM_014038374.1"/>
</dbReference>
<dbReference type="AlphaFoldDB" id="A0A0D2KG07"/>
<name>A0A0D2KG07_9CHLO</name>
<keyword evidence="2" id="KW-0418">Kinase</keyword>
<dbReference type="Gene3D" id="1.10.510.10">
    <property type="entry name" value="Transferase(Phosphotransferase) domain 1"/>
    <property type="match status" value="1"/>
</dbReference>
<dbReference type="GeneID" id="25730589"/>
<dbReference type="InterPro" id="IPR000719">
    <property type="entry name" value="Prot_kinase_dom"/>
</dbReference>
<dbReference type="KEGG" id="mng:MNEG_13155"/>
<dbReference type="EC" id="2.7.10.2" evidence="2"/>
<dbReference type="InterPro" id="IPR051681">
    <property type="entry name" value="Ser/Thr_Kinases-Pseudokinases"/>
</dbReference>
<accession>A0A0D2KG07</accession>
<organism evidence="2 3">
    <name type="scientific">Monoraphidium neglectum</name>
    <dbReference type="NCBI Taxonomy" id="145388"/>
    <lineage>
        <taxon>Eukaryota</taxon>
        <taxon>Viridiplantae</taxon>
        <taxon>Chlorophyta</taxon>
        <taxon>core chlorophytes</taxon>
        <taxon>Chlorophyceae</taxon>
        <taxon>CS clade</taxon>
        <taxon>Sphaeropleales</taxon>
        <taxon>Selenastraceae</taxon>
        <taxon>Monoraphidium</taxon>
    </lineage>
</organism>
<dbReference type="PROSITE" id="PS50011">
    <property type="entry name" value="PROTEIN_KINASE_DOM"/>
    <property type="match status" value="1"/>
</dbReference>
<sequence length="107" mass="11746">MAPELLMQGRASKASDVYSYGILLWELLTGRRAFAGLPAPLLCIKVVQDHWRPAWPQGVAGPLRALAEACWSPSAGARPTFDEVTSYLETLMQQPDLLTSSRARMTS</sequence>
<gene>
    <name evidence="2" type="ORF">MNEG_13155</name>
</gene>
<dbReference type="Proteomes" id="UP000054498">
    <property type="component" value="Unassembled WGS sequence"/>
</dbReference>
<proteinExistence type="predicted"/>
<dbReference type="GO" id="GO:0004674">
    <property type="term" value="F:protein serine/threonine kinase activity"/>
    <property type="evidence" value="ECO:0007669"/>
    <property type="project" value="TreeGrafter"/>
</dbReference>
<dbReference type="GO" id="GO:0004715">
    <property type="term" value="F:non-membrane spanning protein tyrosine kinase activity"/>
    <property type="evidence" value="ECO:0007669"/>
    <property type="project" value="UniProtKB-EC"/>
</dbReference>
<keyword evidence="3" id="KW-1185">Reference proteome</keyword>
<dbReference type="InterPro" id="IPR001245">
    <property type="entry name" value="Ser-Thr/Tyr_kinase_cat_dom"/>
</dbReference>
<dbReference type="EMBL" id="KK103875">
    <property type="protein sequence ID" value="KIY94808.1"/>
    <property type="molecule type" value="Genomic_DNA"/>
</dbReference>
<dbReference type="Pfam" id="PF07714">
    <property type="entry name" value="PK_Tyr_Ser-Thr"/>
    <property type="match status" value="1"/>
</dbReference>